<gene>
    <name evidence="1" type="ORF">HMPREF9129_2238</name>
</gene>
<dbReference type="Proteomes" id="UP000003422">
    <property type="component" value="Unassembled WGS sequence"/>
</dbReference>
<protein>
    <submittedName>
        <fullName evidence="1">Uncharacterized protein</fullName>
    </submittedName>
</protein>
<evidence type="ECO:0000313" key="2">
    <source>
        <dbReference type="Proteomes" id="UP000003422"/>
    </source>
</evidence>
<dbReference type="EMBL" id="AGBB01000278">
    <property type="protein sequence ID" value="EGY76264.1"/>
    <property type="molecule type" value="Genomic_DNA"/>
</dbReference>
<organism evidence="1 2">
    <name type="scientific">Peptoniphilus indolicus ATCC 29427</name>
    <dbReference type="NCBI Taxonomy" id="997350"/>
    <lineage>
        <taxon>Bacteria</taxon>
        <taxon>Bacillati</taxon>
        <taxon>Bacillota</taxon>
        <taxon>Tissierellia</taxon>
        <taxon>Tissierellales</taxon>
        <taxon>Peptoniphilaceae</taxon>
        <taxon>Peptoniphilus</taxon>
    </lineage>
</organism>
<evidence type="ECO:0000313" key="1">
    <source>
        <dbReference type="EMBL" id="EGY76264.1"/>
    </source>
</evidence>
<accession>G4D758</accession>
<reference evidence="1 2" key="1">
    <citation type="submission" date="2011-06" db="EMBL/GenBank/DDBJ databases">
        <authorList>
            <person name="Muzny D."/>
            <person name="Qin X."/>
            <person name="Deng J."/>
            <person name="Jiang H."/>
            <person name="Liu Y."/>
            <person name="Qu J."/>
            <person name="Song X.-Z."/>
            <person name="Zhang L."/>
            <person name="Thornton R."/>
            <person name="Coyle M."/>
            <person name="Francisco L."/>
            <person name="Jackson L."/>
            <person name="Javaid M."/>
            <person name="Korchina V."/>
            <person name="Kovar C."/>
            <person name="Mata R."/>
            <person name="Mathew T."/>
            <person name="Ngo R."/>
            <person name="Nguyen L."/>
            <person name="Nguyen N."/>
            <person name="Okwuonu G."/>
            <person name="Ongeri F."/>
            <person name="Pham C."/>
            <person name="Simmons D."/>
            <person name="Wilczek-Boney K."/>
            <person name="Hale W."/>
            <person name="Jakkamsetti A."/>
            <person name="Pham P."/>
            <person name="Ruth R."/>
            <person name="San Lucas F."/>
            <person name="Warren J."/>
            <person name="Zhang J."/>
            <person name="Zhao Z."/>
            <person name="Zhou C."/>
            <person name="Zhu D."/>
            <person name="Lee S."/>
            <person name="Bess C."/>
            <person name="Blankenburg K."/>
            <person name="Forbes L."/>
            <person name="Fu Q."/>
            <person name="Gubbala S."/>
            <person name="Hirani K."/>
            <person name="Jayaseelan J.C."/>
            <person name="Lara F."/>
            <person name="Munidasa M."/>
            <person name="Palculict T."/>
            <person name="Patil S."/>
            <person name="Pu L.-L."/>
            <person name="Saada N."/>
            <person name="Tang L."/>
            <person name="Weissenberger G."/>
            <person name="Zhu Y."/>
            <person name="Hemphill L."/>
            <person name="Shang Y."/>
            <person name="Youmans B."/>
            <person name="Ayvaz T."/>
            <person name="Ross M."/>
            <person name="Santibanez J."/>
            <person name="Aqrawi P."/>
            <person name="Gross S."/>
            <person name="Joshi V."/>
            <person name="Fowler G."/>
            <person name="Nazareth L."/>
            <person name="Reid J."/>
            <person name="Worley K."/>
            <person name="Petrosino J."/>
            <person name="Highlander S."/>
            <person name="Gibbs R."/>
        </authorList>
    </citation>
    <scope>NUCLEOTIDE SEQUENCE [LARGE SCALE GENOMIC DNA]</scope>
    <source>
        <strain evidence="1 2">ATCC 29427</strain>
    </source>
</reference>
<dbReference type="RefSeq" id="WP_004823563.1">
    <property type="nucleotide sequence ID" value="NZ_JH165133.1"/>
</dbReference>
<name>G4D758_9FIRM</name>
<dbReference type="PATRIC" id="fig|997350.3.peg.2121"/>
<comment type="caution">
    <text evidence="1">The sequence shown here is derived from an EMBL/GenBank/DDBJ whole genome shotgun (WGS) entry which is preliminary data.</text>
</comment>
<keyword evidence="2" id="KW-1185">Reference proteome</keyword>
<dbReference type="HOGENOM" id="CLU_3255518_0_0_9"/>
<dbReference type="AlphaFoldDB" id="G4D758"/>
<proteinExistence type="predicted"/>
<sequence length="42" mass="4658">MVVHENKEGFDKLNKNRLLTSIATSSLLAVTIGTTLKSELER</sequence>